<dbReference type="HOGENOM" id="CLU_2007906_0_0_1"/>
<feature type="compositionally biased region" description="Polar residues" evidence="1">
    <location>
        <begin position="46"/>
        <end position="62"/>
    </location>
</feature>
<accession>K3XN74</accession>
<dbReference type="EnsemblPlants" id="KQL08686">
    <property type="protein sequence ID" value="KQL08686"/>
    <property type="gene ID" value="SETIT_003347mg"/>
</dbReference>
<evidence type="ECO:0000313" key="2">
    <source>
        <dbReference type="EnsemblPlants" id="KQL08686"/>
    </source>
</evidence>
<reference evidence="3" key="1">
    <citation type="journal article" date="2012" name="Nat. Biotechnol.">
        <title>Reference genome sequence of the model plant Setaria.</title>
        <authorList>
            <person name="Bennetzen J.L."/>
            <person name="Schmutz J."/>
            <person name="Wang H."/>
            <person name="Percifield R."/>
            <person name="Hawkins J."/>
            <person name="Pontaroli A.C."/>
            <person name="Estep M."/>
            <person name="Feng L."/>
            <person name="Vaughn J.N."/>
            <person name="Grimwood J."/>
            <person name="Jenkins J."/>
            <person name="Barry K."/>
            <person name="Lindquist E."/>
            <person name="Hellsten U."/>
            <person name="Deshpande S."/>
            <person name="Wang X."/>
            <person name="Wu X."/>
            <person name="Mitros T."/>
            <person name="Triplett J."/>
            <person name="Yang X."/>
            <person name="Ye C.Y."/>
            <person name="Mauro-Herrera M."/>
            <person name="Wang L."/>
            <person name="Li P."/>
            <person name="Sharma M."/>
            <person name="Sharma R."/>
            <person name="Ronald P.C."/>
            <person name="Panaud O."/>
            <person name="Kellogg E.A."/>
            <person name="Brutnell T.P."/>
            <person name="Doust A.N."/>
            <person name="Tuskan G.A."/>
            <person name="Rokhsar D."/>
            <person name="Devos K.M."/>
        </authorList>
    </citation>
    <scope>NUCLEOTIDE SEQUENCE [LARGE SCALE GENOMIC DNA]</scope>
    <source>
        <strain evidence="3">cv. Yugu1</strain>
    </source>
</reference>
<sequence length="124" mass="13572">MLPLPPRRERPPVALTISTVERHLREVDAVAGDVSPQPAASAVFPAQTTNTLYPPRLSTSSPPHRPVRHLLERVHAHLLHLRRLARRAAVSRVRHEQQPLAGDHQAGPEVPALERGGFREAGGG</sequence>
<reference evidence="2" key="2">
    <citation type="submission" date="2018-08" db="UniProtKB">
        <authorList>
            <consortium name="EnsemblPlants"/>
        </authorList>
    </citation>
    <scope>IDENTIFICATION</scope>
    <source>
        <strain evidence="2">Yugu1</strain>
    </source>
</reference>
<dbReference type="Gramene" id="KQL08686">
    <property type="protein sequence ID" value="KQL08686"/>
    <property type="gene ID" value="SETIT_003347mg"/>
</dbReference>
<dbReference type="EMBL" id="AGNK02003465">
    <property type="status" value="NOT_ANNOTATED_CDS"/>
    <property type="molecule type" value="Genomic_DNA"/>
</dbReference>
<proteinExistence type="predicted"/>
<name>K3XN74_SETIT</name>
<dbReference type="AlphaFoldDB" id="K3XN74"/>
<dbReference type="Proteomes" id="UP000004995">
    <property type="component" value="Unassembled WGS sequence"/>
</dbReference>
<organism evidence="2 3">
    <name type="scientific">Setaria italica</name>
    <name type="common">Foxtail millet</name>
    <name type="synonym">Panicum italicum</name>
    <dbReference type="NCBI Taxonomy" id="4555"/>
    <lineage>
        <taxon>Eukaryota</taxon>
        <taxon>Viridiplantae</taxon>
        <taxon>Streptophyta</taxon>
        <taxon>Embryophyta</taxon>
        <taxon>Tracheophyta</taxon>
        <taxon>Spermatophyta</taxon>
        <taxon>Magnoliopsida</taxon>
        <taxon>Liliopsida</taxon>
        <taxon>Poales</taxon>
        <taxon>Poaceae</taxon>
        <taxon>PACMAD clade</taxon>
        <taxon>Panicoideae</taxon>
        <taxon>Panicodae</taxon>
        <taxon>Paniceae</taxon>
        <taxon>Cenchrinae</taxon>
        <taxon>Setaria</taxon>
    </lineage>
</organism>
<feature type="region of interest" description="Disordered" evidence="1">
    <location>
        <begin position="32"/>
        <end position="65"/>
    </location>
</feature>
<protein>
    <submittedName>
        <fullName evidence="2">Uncharacterized protein</fullName>
    </submittedName>
</protein>
<dbReference type="InParanoid" id="K3XN74"/>
<keyword evidence="3" id="KW-1185">Reference proteome</keyword>
<feature type="region of interest" description="Disordered" evidence="1">
    <location>
        <begin position="89"/>
        <end position="124"/>
    </location>
</feature>
<evidence type="ECO:0000256" key="1">
    <source>
        <dbReference type="SAM" id="MobiDB-lite"/>
    </source>
</evidence>
<evidence type="ECO:0000313" key="3">
    <source>
        <dbReference type="Proteomes" id="UP000004995"/>
    </source>
</evidence>